<dbReference type="Proteomes" id="UP000356253">
    <property type="component" value="Unassembled WGS sequence"/>
</dbReference>
<organism evidence="1 2">
    <name type="scientific">Mesonia oceanica</name>
    <dbReference type="NCBI Taxonomy" id="2687242"/>
    <lineage>
        <taxon>Bacteria</taxon>
        <taxon>Pseudomonadati</taxon>
        <taxon>Bacteroidota</taxon>
        <taxon>Flavobacteriia</taxon>
        <taxon>Flavobacteriales</taxon>
        <taxon>Flavobacteriaceae</taxon>
        <taxon>Mesonia</taxon>
    </lineage>
</organism>
<reference evidence="1" key="1">
    <citation type="submission" date="2019-09" db="EMBL/GenBank/DDBJ databases">
        <authorList>
            <person name="Rodrigo-Torres L."/>
            <person name="Arahal R. D."/>
            <person name="Lucena T."/>
        </authorList>
    </citation>
    <scope>NUCLEOTIDE SEQUENCE</scope>
    <source>
        <strain evidence="1">ISS653</strain>
    </source>
</reference>
<dbReference type="EMBL" id="CABVMM010000008">
    <property type="protein sequence ID" value="VVV00904.1"/>
    <property type="molecule type" value="Genomic_DNA"/>
</dbReference>
<comment type="caution">
    <text evidence="1">The sequence shown here is derived from an EMBL/GenBank/DDBJ whole genome shotgun (WGS) entry which is preliminary data.</text>
</comment>
<keyword evidence="2" id="KW-1185">Reference proteome</keyword>
<evidence type="ECO:0000313" key="1">
    <source>
        <dbReference type="EMBL" id="VVV00904.1"/>
    </source>
</evidence>
<evidence type="ECO:0000313" key="2">
    <source>
        <dbReference type="Proteomes" id="UP000356253"/>
    </source>
</evidence>
<name>A0AC61Y8R8_9FLAO</name>
<proteinExistence type="predicted"/>
<gene>
    <name evidence="1" type="ORF">FVB9532_02180</name>
</gene>
<protein>
    <submittedName>
        <fullName evidence="1">Uncharacterized protein</fullName>
    </submittedName>
</protein>
<sequence>MEISDKILAKRNELAKDLIQLQDIITEYFPLADIGSMHSAITTLKNGKPILCPYSELKSEYWGYKVSKLIFKLDANSKPKKIKPNDVGDLKLVINIHVVGNCEKFGSFDDPLLWLALDFRIEGEVIKEDSIAKVLTCYHLDRHIKNENDGENEPHPFYHLQFGGRHLVNMDGNLDTGDLIVMDTPRVSHHPMDLVLSIDYLISYFFPKKRKTMINRSREYLLLIKKYQNAMLKPYYHRLSSHWKSEPESVTPSETTWSPISIYPQIA</sequence>
<accession>A0AC61Y8R8</accession>